<dbReference type="Pfam" id="PF08661">
    <property type="entry name" value="Rep_fac-A_3"/>
    <property type="match status" value="1"/>
</dbReference>
<dbReference type="GO" id="GO:0000724">
    <property type="term" value="P:double-strand break repair via homologous recombination"/>
    <property type="evidence" value="ECO:0007669"/>
    <property type="project" value="TreeGrafter"/>
</dbReference>
<dbReference type="GO" id="GO:0003684">
    <property type="term" value="F:damaged DNA binding"/>
    <property type="evidence" value="ECO:0007669"/>
    <property type="project" value="TreeGrafter"/>
</dbReference>
<dbReference type="InterPro" id="IPR013970">
    <property type="entry name" value="Rfa2"/>
</dbReference>
<dbReference type="AlphaFoldDB" id="A0A1W0WKN7"/>
<gene>
    <name evidence="4" type="ORF">BV898_10131</name>
</gene>
<evidence type="ECO:0000313" key="5">
    <source>
        <dbReference type="Proteomes" id="UP000192578"/>
    </source>
</evidence>
<evidence type="ECO:0000256" key="2">
    <source>
        <dbReference type="ARBA" id="ARBA00009761"/>
    </source>
</evidence>
<dbReference type="GO" id="GO:0003697">
    <property type="term" value="F:single-stranded DNA binding"/>
    <property type="evidence" value="ECO:0007669"/>
    <property type="project" value="TreeGrafter"/>
</dbReference>
<accession>A0A1W0WKN7</accession>
<dbReference type="Gene3D" id="2.40.50.140">
    <property type="entry name" value="Nucleic acid-binding proteins"/>
    <property type="match status" value="1"/>
</dbReference>
<proteinExistence type="inferred from homology"/>
<dbReference type="PANTHER" id="PTHR15114:SF1">
    <property type="entry name" value="REPLICATION PROTEIN A 14 KDA SUBUNIT"/>
    <property type="match status" value="1"/>
</dbReference>
<dbReference type="GO" id="GO:0006260">
    <property type="term" value="P:DNA replication"/>
    <property type="evidence" value="ECO:0007669"/>
    <property type="project" value="InterPro"/>
</dbReference>
<dbReference type="GO" id="GO:0006298">
    <property type="term" value="P:mismatch repair"/>
    <property type="evidence" value="ECO:0007669"/>
    <property type="project" value="TreeGrafter"/>
</dbReference>
<organism evidence="4 5">
    <name type="scientific">Hypsibius exemplaris</name>
    <name type="common">Freshwater tardigrade</name>
    <dbReference type="NCBI Taxonomy" id="2072580"/>
    <lineage>
        <taxon>Eukaryota</taxon>
        <taxon>Metazoa</taxon>
        <taxon>Ecdysozoa</taxon>
        <taxon>Tardigrada</taxon>
        <taxon>Eutardigrada</taxon>
        <taxon>Parachela</taxon>
        <taxon>Hypsibioidea</taxon>
        <taxon>Hypsibiidae</taxon>
        <taxon>Hypsibius</taxon>
    </lineage>
</organism>
<comment type="similarity">
    <text evidence="2">Belongs to the replication factor A protein 3 family.</text>
</comment>
<reference evidence="5" key="1">
    <citation type="submission" date="2017-01" db="EMBL/GenBank/DDBJ databases">
        <title>Comparative genomics of anhydrobiosis in the tardigrade Hypsibius dujardini.</title>
        <authorList>
            <person name="Yoshida Y."/>
            <person name="Koutsovoulos G."/>
            <person name="Laetsch D."/>
            <person name="Stevens L."/>
            <person name="Kumar S."/>
            <person name="Horikawa D."/>
            <person name="Ishino K."/>
            <person name="Komine S."/>
            <person name="Tomita M."/>
            <person name="Blaxter M."/>
            <person name="Arakawa K."/>
        </authorList>
    </citation>
    <scope>NUCLEOTIDE SEQUENCE [LARGE SCALE GENOMIC DNA]</scope>
    <source>
        <strain evidence="5">Z151</strain>
    </source>
</reference>
<dbReference type="GO" id="GO:0035861">
    <property type="term" value="C:site of double-strand break"/>
    <property type="evidence" value="ECO:0007669"/>
    <property type="project" value="TreeGrafter"/>
</dbReference>
<dbReference type="PANTHER" id="PTHR15114">
    <property type="entry name" value="REPLICATION PROTEIN A3"/>
    <property type="match status" value="1"/>
</dbReference>
<name>A0A1W0WKN7_HYPEX</name>
<evidence type="ECO:0000313" key="4">
    <source>
        <dbReference type="EMBL" id="OQV15742.1"/>
    </source>
</evidence>
<dbReference type="Proteomes" id="UP000192578">
    <property type="component" value="Unassembled WGS sequence"/>
</dbReference>
<dbReference type="GO" id="GO:0006284">
    <property type="term" value="P:base-excision repair"/>
    <property type="evidence" value="ECO:0007669"/>
    <property type="project" value="TreeGrafter"/>
</dbReference>
<dbReference type="GO" id="GO:0006289">
    <property type="term" value="P:nucleotide-excision repair"/>
    <property type="evidence" value="ECO:0007669"/>
    <property type="project" value="TreeGrafter"/>
</dbReference>
<dbReference type="EMBL" id="MTYJ01000084">
    <property type="protein sequence ID" value="OQV15742.1"/>
    <property type="molecule type" value="Genomic_DNA"/>
</dbReference>
<comment type="subcellular location">
    <subcellularLocation>
        <location evidence="1">Nucleus</location>
    </subcellularLocation>
</comment>
<sequence length="136" mass="14554">MNNNGMGAGGGDRSGVGPVAVARINGQMLESGSYARMHVSMIGKVEKVSPDGRFFRLLAPDNKTVVVRMKEPLTEALDGIVEVEGVAGTKNAEIDCHQYTLFGTNHPAMNKFDMAAFNEAIQMSGQYPQLYETSGG</sequence>
<dbReference type="GO" id="GO:0005662">
    <property type="term" value="C:DNA replication factor A complex"/>
    <property type="evidence" value="ECO:0007669"/>
    <property type="project" value="TreeGrafter"/>
</dbReference>
<dbReference type="OrthoDB" id="188186at2759"/>
<evidence type="ECO:0000256" key="1">
    <source>
        <dbReference type="ARBA" id="ARBA00004123"/>
    </source>
</evidence>
<keyword evidence="5" id="KW-1185">Reference proteome</keyword>
<comment type="caution">
    <text evidence="4">The sequence shown here is derived from an EMBL/GenBank/DDBJ whole genome shotgun (WGS) entry which is preliminary data.</text>
</comment>
<evidence type="ECO:0008006" key="6">
    <source>
        <dbReference type="Google" id="ProtNLM"/>
    </source>
</evidence>
<dbReference type="FunFam" id="2.40.50.140:FF:000395">
    <property type="entry name" value="Replication protein A3"/>
    <property type="match status" value="1"/>
</dbReference>
<dbReference type="SUPFAM" id="SSF50249">
    <property type="entry name" value="Nucleic acid-binding proteins"/>
    <property type="match status" value="1"/>
</dbReference>
<keyword evidence="3" id="KW-0539">Nucleus</keyword>
<protein>
    <recommendedName>
        <fullName evidence="6">Replication protein A 14 kDa subunit</fullName>
    </recommendedName>
</protein>
<dbReference type="InterPro" id="IPR012340">
    <property type="entry name" value="NA-bd_OB-fold"/>
</dbReference>
<evidence type="ECO:0000256" key="3">
    <source>
        <dbReference type="ARBA" id="ARBA00023242"/>
    </source>
</evidence>